<feature type="domain" description="FAS1-like dehydratase" evidence="1">
    <location>
        <begin position="33"/>
        <end position="172"/>
    </location>
</feature>
<dbReference type="InterPro" id="IPR039569">
    <property type="entry name" value="FAS1-like_DH_region"/>
</dbReference>
<evidence type="ECO:0000313" key="2">
    <source>
        <dbReference type="EMBL" id="CAB4702706.1"/>
    </source>
</evidence>
<dbReference type="Gene3D" id="3.10.129.10">
    <property type="entry name" value="Hotdog Thioesterase"/>
    <property type="match status" value="1"/>
</dbReference>
<sequence>MNAEPNDASANFAHAVAALVGRPVGSGKASVAPDPVNQPMIRHWAAAFEDANPVYTDPEFAAGTRFGGIVAPPLMLQTWTMATPMITGIAERGGAPVPSEGISPMTVFDEAGFVGTLASNSEFEIMRYLRIGETISATTIIESVSEQKKTRIGPGHFVTWVTTYVDDSGETVGLQRFRILKFKPEGVPS</sequence>
<dbReference type="AlphaFoldDB" id="A0A6J6PVW7"/>
<reference evidence="2" key="1">
    <citation type="submission" date="2020-05" db="EMBL/GenBank/DDBJ databases">
        <authorList>
            <person name="Chiriac C."/>
            <person name="Salcher M."/>
            <person name="Ghai R."/>
            <person name="Kavagutti S V."/>
        </authorList>
    </citation>
    <scope>NUCLEOTIDE SEQUENCE</scope>
</reference>
<accession>A0A6J6PVW7</accession>
<gene>
    <name evidence="2" type="ORF">UFOPK2366_01343</name>
</gene>
<dbReference type="InterPro" id="IPR029069">
    <property type="entry name" value="HotDog_dom_sf"/>
</dbReference>
<organism evidence="2">
    <name type="scientific">freshwater metagenome</name>
    <dbReference type="NCBI Taxonomy" id="449393"/>
    <lineage>
        <taxon>unclassified sequences</taxon>
        <taxon>metagenomes</taxon>
        <taxon>ecological metagenomes</taxon>
    </lineage>
</organism>
<dbReference type="EMBL" id="CAEZXM010000264">
    <property type="protein sequence ID" value="CAB4702706.1"/>
    <property type="molecule type" value="Genomic_DNA"/>
</dbReference>
<dbReference type="SUPFAM" id="SSF54637">
    <property type="entry name" value="Thioesterase/thiol ester dehydrase-isomerase"/>
    <property type="match status" value="1"/>
</dbReference>
<proteinExistence type="predicted"/>
<name>A0A6J6PVW7_9ZZZZ</name>
<evidence type="ECO:0000259" key="1">
    <source>
        <dbReference type="Pfam" id="PF13452"/>
    </source>
</evidence>
<dbReference type="CDD" id="cd03441">
    <property type="entry name" value="R_hydratase_like"/>
    <property type="match status" value="1"/>
</dbReference>
<protein>
    <submittedName>
        <fullName evidence="2">Unannotated protein</fullName>
    </submittedName>
</protein>
<dbReference type="Pfam" id="PF13452">
    <property type="entry name" value="FAS1_DH_region"/>
    <property type="match status" value="1"/>
</dbReference>